<dbReference type="EMBL" id="PEDL01000001">
    <property type="protein sequence ID" value="PHV72036.1"/>
    <property type="molecule type" value="Genomic_DNA"/>
</dbReference>
<evidence type="ECO:0000313" key="2">
    <source>
        <dbReference type="Proteomes" id="UP000224460"/>
    </source>
</evidence>
<keyword evidence="2" id="KW-1185">Reference proteome</keyword>
<comment type="caution">
    <text evidence="1">The sequence shown here is derived from an EMBL/GenBank/DDBJ whole genome shotgun (WGS) entry which is preliminary data.</text>
</comment>
<proteinExistence type="predicted"/>
<protein>
    <submittedName>
        <fullName evidence="1">Uncharacterized protein</fullName>
    </submittedName>
</protein>
<reference evidence="1" key="1">
    <citation type="submission" date="2017-10" db="EMBL/GenBank/DDBJ databases">
        <title>Genome sequence of cellulolytic Lachnospiraceae bacterium XHS1971 isolated from hotspring sediment.</title>
        <authorList>
            <person name="Vasudevan G."/>
            <person name="Joshi A.J."/>
            <person name="Hivarkar S."/>
            <person name="Lanjekar V.B."/>
            <person name="Dhakephalkar P.K."/>
            <person name="Dagar S."/>
        </authorList>
    </citation>
    <scope>NUCLEOTIDE SEQUENCE</scope>
    <source>
        <strain evidence="1">XHS1971</strain>
    </source>
</reference>
<organism evidence="1 2">
    <name type="scientific">Sporanaerobium hydrogeniformans</name>
    <dbReference type="NCBI Taxonomy" id="3072179"/>
    <lineage>
        <taxon>Bacteria</taxon>
        <taxon>Bacillati</taxon>
        <taxon>Bacillota</taxon>
        <taxon>Clostridia</taxon>
        <taxon>Lachnospirales</taxon>
        <taxon>Lachnospiraceae</taxon>
        <taxon>Sporanaerobium</taxon>
    </lineage>
</organism>
<gene>
    <name evidence="1" type="ORF">CS063_00735</name>
</gene>
<name>A0AC61DHH3_9FIRM</name>
<sequence length="105" mass="11319">MPLLRCDVDNCVHNGQNCCELGQIAVKGRSAQNASETCCSTFCECTGSMSNACIDINPQAEVQIKCSAQNCTHNENFYCNARDINVCGCGASSAEYTSCSSFHMR</sequence>
<accession>A0AC61DHH3</accession>
<evidence type="ECO:0000313" key="1">
    <source>
        <dbReference type="EMBL" id="PHV72036.1"/>
    </source>
</evidence>
<dbReference type="Proteomes" id="UP000224460">
    <property type="component" value="Unassembled WGS sequence"/>
</dbReference>